<proteinExistence type="predicted"/>
<dbReference type="InterPro" id="IPR035490">
    <property type="entry name" value="GlmS/FrlB_SIS"/>
</dbReference>
<evidence type="ECO:0000256" key="1">
    <source>
        <dbReference type="ARBA" id="ARBA00022737"/>
    </source>
</evidence>
<evidence type="ECO:0000313" key="4">
    <source>
        <dbReference type="Proteomes" id="UP000242415"/>
    </source>
</evidence>
<keyword evidence="1" id="KW-0677">Repeat</keyword>
<dbReference type="AlphaFoldDB" id="A0A1H3H1J6"/>
<reference evidence="4" key="1">
    <citation type="submission" date="2016-10" db="EMBL/GenBank/DDBJ databases">
        <authorList>
            <person name="Varghese N."/>
            <person name="Submissions S."/>
        </authorList>
    </citation>
    <scope>NUCLEOTIDE SEQUENCE [LARGE SCALE GENOMIC DNA]</scope>
    <source>
        <strain evidence="4">DSM 45245</strain>
    </source>
</reference>
<dbReference type="GO" id="GO:0097367">
    <property type="term" value="F:carbohydrate derivative binding"/>
    <property type="evidence" value="ECO:0007669"/>
    <property type="project" value="InterPro"/>
</dbReference>
<evidence type="ECO:0000313" key="3">
    <source>
        <dbReference type="EMBL" id="SDY09396.1"/>
    </source>
</evidence>
<dbReference type="PANTHER" id="PTHR10937">
    <property type="entry name" value="GLUCOSAMINE--FRUCTOSE-6-PHOSPHATE AMINOTRANSFERASE, ISOMERIZING"/>
    <property type="match status" value="1"/>
</dbReference>
<dbReference type="EMBL" id="FNPH01000001">
    <property type="protein sequence ID" value="SDY09396.1"/>
    <property type="molecule type" value="Genomic_DNA"/>
</dbReference>
<protein>
    <submittedName>
        <fullName evidence="3">Fructoselysine-6-P-deglycase FrlB with duplicated sugar isomerase (SIS) domain</fullName>
    </submittedName>
</protein>
<dbReference type="Gene3D" id="3.40.50.10490">
    <property type="entry name" value="Glucose-6-phosphate isomerase like protein, domain 1"/>
    <property type="match status" value="2"/>
</dbReference>
<dbReference type="InterPro" id="IPR035466">
    <property type="entry name" value="GlmS/AgaS_SIS"/>
</dbReference>
<dbReference type="InterPro" id="IPR046348">
    <property type="entry name" value="SIS_dom_sf"/>
</dbReference>
<dbReference type="CDD" id="cd05009">
    <property type="entry name" value="SIS_GlmS_GlmD_2"/>
    <property type="match status" value="1"/>
</dbReference>
<dbReference type="GO" id="GO:1901135">
    <property type="term" value="P:carbohydrate derivative metabolic process"/>
    <property type="evidence" value="ECO:0007669"/>
    <property type="project" value="InterPro"/>
</dbReference>
<feature type="domain" description="SIS" evidence="2">
    <location>
        <begin position="47"/>
        <end position="185"/>
    </location>
</feature>
<gene>
    <name evidence="3" type="ORF">SAMN05444365_101644</name>
</gene>
<dbReference type="Proteomes" id="UP000242415">
    <property type="component" value="Unassembled WGS sequence"/>
</dbReference>
<dbReference type="SUPFAM" id="SSF53697">
    <property type="entry name" value="SIS domain"/>
    <property type="match status" value="1"/>
</dbReference>
<sequence>MTLEKPLKRAVLRSFPPLESVMAYVDTEIASQPDCWRRAARLAAESAPALPRHGERVAVVGCGTSWFMAMAYAALRERAGHGETDAFQASEFPAGRRYDRVVAITRSGTTTEVLDLLGALRGQPTTLIVGDPASPAVALATDPVAMPFADERSVVQTRFATSALALLRAGIGEDLSAVAADAEVAVRAPLPVVPDRIEQATFLGRGWTVGLAHEAALKCREAATFWAEAYPAMDYRHGPISIAAPRRLVWAFGEIPEGLADDVAATGAAFVHNRSSCVYATLDRWAAGRKPLDPMADLILAQRFAVALATTRGLDPDAPRHLTRSVVLA</sequence>
<dbReference type="CDD" id="cd05008">
    <property type="entry name" value="SIS_GlmS_GlmD_1"/>
    <property type="match status" value="1"/>
</dbReference>
<dbReference type="PROSITE" id="PS51464">
    <property type="entry name" value="SIS"/>
    <property type="match status" value="1"/>
</dbReference>
<organism evidence="3 4">
    <name type="scientific">Micromonospora pattaloongensis</name>
    <dbReference type="NCBI Taxonomy" id="405436"/>
    <lineage>
        <taxon>Bacteria</taxon>
        <taxon>Bacillati</taxon>
        <taxon>Actinomycetota</taxon>
        <taxon>Actinomycetes</taxon>
        <taxon>Micromonosporales</taxon>
        <taxon>Micromonosporaceae</taxon>
        <taxon>Micromonospora</taxon>
    </lineage>
</organism>
<accession>A0A1H3H1J6</accession>
<keyword evidence="4" id="KW-1185">Reference proteome</keyword>
<evidence type="ECO:0000259" key="2">
    <source>
        <dbReference type="PROSITE" id="PS51464"/>
    </source>
</evidence>
<name>A0A1H3H1J6_9ACTN</name>
<dbReference type="InterPro" id="IPR001347">
    <property type="entry name" value="SIS_dom"/>
</dbReference>
<dbReference type="GO" id="GO:0016853">
    <property type="term" value="F:isomerase activity"/>
    <property type="evidence" value="ECO:0007669"/>
    <property type="project" value="UniProtKB-KW"/>
</dbReference>
<dbReference type="STRING" id="405436.SAMN05444365_101644"/>
<keyword evidence="3" id="KW-0413">Isomerase</keyword>